<name>A0A412YD98_9BACE</name>
<dbReference type="CDD" id="cd03801">
    <property type="entry name" value="GT4_PimA-like"/>
    <property type="match status" value="1"/>
</dbReference>
<dbReference type="Pfam" id="PF00534">
    <property type="entry name" value="Glycos_transf_1"/>
    <property type="match status" value="1"/>
</dbReference>
<dbReference type="Proteomes" id="UP000283850">
    <property type="component" value="Unassembled WGS sequence"/>
</dbReference>
<feature type="domain" description="Glycosyl transferase family 1" evidence="1">
    <location>
        <begin position="172"/>
        <end position="321"/>
    </location>
</feature>
<evidence type="ECO:0000313" key="3">
    <source>
        <dbReference type="Proteomes" id="UP000283850"/>
    </source>
</evidence>
<gene>
    <name evidence="2" type="ORF">DWW10_07265</name>
</gene>
<dbReference type="GO" id="GO:0016758">
    <property type="term" value="F:hexosyltransferase activity"/>
    <property type="evidence" value="ECO:0007669"/>
    <property type="project" value="TreeGrafter"/>
</dbReference>
<reference evidence="2 3" key="1">
    <citation type="submission" date="2018-08" db="EMBL/GenBank/DDBJ databases">
        <title>A genome reference for cultivated species of the human gut microbiota.</title>
        <authorList>
            <person name="Zou Y."/>
            <person name="Xue W."/>
            <person name="Luo G."/>
        </authorList>
    </citation>
    <scope>NUCLEOTIDE SEQUENCE [LARGE SCALE GENOMIC DNA]</scope>
    <source>
        <strain evidence="2 3">AF14-32</strain>
    </source>
</reference>
<organism evidence="2 3">
    <name type="scientific">Bacteroides intestinalis</name>
    <dbReference type="NCBI Taxonomy" id="329854"/>
    <lineage>
        <taxon>Bacteria</taxon>
        <taxon>Pseudomonadati</taxon>
        <taxon>Bacteroidota</taxon>
        <taxon>Bacteroidia</taxon>
        <taxon>Bacteroidales</taxon>
        <taxon>Bacteroidaceae</taxon>
        <taxon>Bacteroides</taxon>
    </lineage>
</organism>
<accession>A0A412YD98</accession>
<proteinExistence type="predicted"/>
<dbReference type="EMBL" id="QRZF01000004">
    <property type="protein sequence ID" value="RGV55343.1"/>
    <property type="molecule type" value="Genomic_DNA"/>
</dbReference>
<dbReference type="Gene3D" id="3.40.50.2000">
    <property type="entry name" value="Glycogen Phosphorylase B"/>
    <property type="match status" value="2"/>
</dbReference>
<dbReference type="PANTHER" id="PTHR45947">
    <property type="entry name" value="SULFOQUINOVOSYL TRANSFERASE SQD2"/>
    <property type="match status" value="1"/>
</dbReference>
<dbReference type="SUPFAM" id="SSF53756">
    <property type="entry name" value="UDP-Glycosyltransferase/glycogen phosphorylase"/>
    <property type="match status" value="1"/>
</dbReference>
<dbReference type="PANTHER" id="PTHR45947:SF3">
    <property type="entry name" value="SULFOQUINOVOSYL TRANSFERASE SQD2"/>
    <property type="match status" value="1"/>
</dbReference>
<protein>
    <submittedName>
        <fullName evidence="2">Glycosyltransferase</fullName>
    </submittedName>
</protein>
<dbReference type="AlphaFoldDB" id="A0A412YD98"/>
<sequence length="350" mass="39747">MKILINTPSLKLLGGVANHYLGLRQFWTEDVKYNTVGRRSSKRGNGKYWLPWDIVKFIFRLLTFCPDVVLLNSSLGSSALKRDFIFSKISRGLGFKVTIFVHGFDLDYAAQINKGWVVKNFNKASLILLLAESFRKTMQSWGVKTPIRLTTTKVDDALLERYNPNQDREFRNKNILFLSRIEKAKGVYEAVDTFALLKPKFKDLTLTFVGSGSESEALKEYTKTKGLSDIHFTGRLDGEALRKEYKNALLLLLITHGEGMPTVVLEAMAFGLPIFTRKVGGLVDFFENEKMGFISESLEPKDFADAMVPYLENKDLAKTVSLYNAKYAKDHFMASSVAKQIENTLKEYIK</sequence>
<keyword evidence="2" id="KW-0808">Transferase</keyword>
<dbReference type="RefSeq" id="WP_022392951.1">
    <property type="nucleotide sequence ID" value="NZ_QRZF01000004.1"/>
</dbReference>
<evidence type="ECO:0000313" key="2">
    <source>
        <dbReference type="EMBL" id="RGV55343.1"/>
    </source>
</evidence>
<dbReference type="InterPro" id="IPR001296">
    <property type="entry name" value="Glyco_trans_1"/>
</dbReference>
<dbReference type="InterPro" id="IPR050194">
    <property type="entry name" value="Glycosyltransferase_grp1"/>
</dbReference>
<evidence type="ECO:0000259" key="1">
    <source>
        <dbReference type="Pfam" id="PF00534"/>
    </source>
</evidence>
<comment type="caution">
    <text evidence="2">The sequence shown here is derived from an EMBL/GenBank/DDBJ whole genome shotgun (WGS) entry which is preliminary data.</text>
</comment>